<dbReference type="InterPro" id="IPR018113">
    <property type="entry name" value="PTrfase_EIIB_Cys"/>
</dbReference>
<keyword evidence="5" id="KW-0808">Transferase</keyword>
<evidence type="ECO:0000256" key="11">
    <source>
        <dbReference type="PROSITE-ProRule" id="PRU00421"/>
    </source>
</evidence>
<feature type="region of interest" description="Disordered" evidence="12">
    <location>
        <begin position="490"/>
        <end position="523"/>
    </location>
</feature>
<dbReference type="PANTHER" id="PTHR30175">
    <property type="entry name" value="PHOSPHOTRANSFERASE SYSTEM TRANSPORT PROTEIN"/>
    <property type="match status" value="1"/>
</dbReference>
<dbReference type="PROSITE" id="PS51093">
    <property type="entry name" value="PTS_EIIA_TYPE_1"/>
    <property type="match status" value="1"/>
</dbReference>
<evidence type="ECO:0000256" key="10">
    <source>
        <dbReference type="ARBA" id="ARBA00023136"/>
    </source>
</evidence>
<evidence type="ECO:0000256" key="5">
    <source>
        <dbReference type="ARBA" id="ARBA00022679"/>
    </source>
</evidence>
<evidence type="ECO:0000259" key="15">
    <source>
        <dbReference type="PROSITE" id="PS51098"/>
    </source>
</evidence>
<evidence type="ECO:0000313" key="18">
    <source>
        <dbReference type="Proteomes" id="UP000003011"/>
    </source>
</evidence>
<dbReference type="HOGENOM" id="CLU_012312_2_1_9"/>
<dbReference type="FunFam" id="2.70.70.10:FF:000001">
    <property type="entry name" value="PTS system glucose-specific IIA component"/>
    <property type="match status" value="1"/>
</dbReference>
<dbReference type="PANTHER" id="PTHR30175:SF7">
    <property type="entry name" value="NEGATIVE REGULATOR OF SACY ACTIVITY"/>
    <property type="match status" value="1"/>
</dbReference>
<dbReference type="GO" id="GO:0005886">
    <property type="term" value="C:plasma membrane"/>
    <property type="evidence" value="ECO:0007669"/>
    <property type="project" value="UniProtKB-SubCell"/>
</dbReference>
<dbReference type="Proteomes" id="UP000003011">
    <property type="component" value="Unassembled WGS sequence"/>
</dbReference>
<dbReference type="InterPro" id="IPR050558">
    <property type="entry name" value="PTS_Sugar-Specific_Components"/>
</dbReference>
<dbReference type="PROSITE" id="PS01035">
    <property type="entry name" value="PTS_EIIB_TYPE_1_CYS"/>
    <property type="match status" value="1"/>
</dbReference>
<evidence type="ECO:0000256" key="12">
    <source>
        <dbReference type="SAM" id="MobiDB-lite"/>
    </source>
</evidence>
<feature type="transmembrane region" description="Helical" evidence="13">
    <location>
        <begin position="373"/>
        <end position="393"/>
    </location>
</feature>
<keyword evidence="3" id="KW-1003">Cell membrane</keyword>
<dbReference type="InterPro" id="IPR011055">
    <property type="entry name" value="Dup_hybrid_motif"/>
</dbReference>
<evidence type="ECO:0000256" key="8">
    <source>
        <dbReference type="ARBA" id="ARBA00022777"/>
    </source>
</evidence>
<dbReference type="NCBIfam" id="TIGR00826">
    <property type="entry name" value="EIIB_glc"/>
    <property type="match status" value="1"/>
</dbReference>
<keyword evidence="8" id="KW-0418">Kinase</keyword>
<dbReference type="EMBL" id="ACZL01000009">
    <property type="protein sequence ID" value="EHI56414.1"/>
    <property type="molecule type" value="Genomic_DNA"/>
</dbReference>
<dbReference type="GO" id="GO:0016301">
    <property type="term" value="F:kinase activity"/>
    <property type="evidence" value="ECO:0007669"/>
    <property type="project" value="UniProtKB-KW"/>
</dbReference>
<dbReference type="GO" id="GO:0008982">
    <property type="term" value="F:protein-N(PI)-phosphohistidine-sugar phosphotransferase activity"/>
    <property type="evidence" value="ECO:0007669"/>
    <property type="project" value="InterPro"/>
</dbReference>
<feature type="transmembrane region" description="Helical" evidence="13">
    <location>
        <begin position="340"/>
        <end position="361"/>
    </location>
</feature>
<dbReference type="InterPro" id="IPR036878">
    <property type="entry name" value="Glu_permease_IIB"/>
</dbReference>
<reference evidence="17 18" key="1">
    <citation type="submission" date="2011-08" db="EMBL/GenBank/DDBJ databases">
        <title>The Genome Sequence of Johnsonella ignava ATCC 51276.</title>
        <authorList>
            <consortium name="The Broad Institute Genome Sequencing Platform"/>
            <person name="Earl A."/>
            <person name="Ward D."/>
            <person name="Feldgarden M."/>
            <person name="Gevers D."/>
            <person name="Izard J."/>
            <person name="Blanton J.M."/>
            <person name="Baranova O.V."/>
            <person name="Dewhirst F.E."/>
            <person name="Young S.K."/>
            <person name="Zeng Q."/>
            <person name="Gargeya S."/>
            <person name="Fitzgerald M."/>
            <person name="Haas B."/>
            <person name="Abouelleil A."/>
            <person name="Alvarado L."/>
            <person name="Arachchi H.M."/>
            <person name="Berlin A."/>
            <person name="Brown A."/>
            <person name="Chapman S.B."/>
            <person name="Chen Z."/>
            <person name="Dunbar C."/>
            <person name="Freedman E."/>
            <person name="Gearin G."/>
            <person name="Gellesch M."/>
            <person name="Goldberg J."/>
            <person name="Griggs A."/>
            <person name="Gujja S."/>
            <person name="Heiman D."/>
            <person name="Howarth C."/>
            <person name="Larson L."/>
            <person name="Lui A."/>
            <person name="MacDonald P.J.P."/>
            <person name="Montmayeur A."/>
            <person name="Murphy C."/>
            <person name="Neiman D."/>
            <person name="Pearson M."/>
            <person name="Priest M."/>
            <person name="Roberts A."/>
            <person name="Saif S."/>
            <person name="Shea T."/>
            <person name="Shenoy N."/>
            <person name="Sisk P."/>
            <person name="Stolte C."/>
            <person name="Sykes S."/>
            <person name="Wortman J."/>
            <person name="Nusbaum C."/>
            <person name="Birren B."/>
        </authorList>
    </citation>
    <scope>NUCLEOTIDE SEQUENCE [LARGE SCALE GENOMIC DNA]</scope>
    <source>
        <strain evidence="17 18">ATCC 51276</strain>
    </source>
</reference>
<feature type="active site" description="Phosphocysteine intermediate; for EIIB activity" evidence="11">
    <location>
        <position position="26"/>
    </location>
</feature>
<dbReference type="InterPro" id="IPR001127">
    <property type="entry name" value="PTS_EIIA_1_perm"/>
</dbReference>
<dbReference type="PATRIC" id="fig|679200.3.peg.509"/>
<dbReference type="SUPFAM" id="SSF51261">
    <property type="entry name" value="Duplicated hybrid motif"/>
    <property type="match status" value="1"/>
</dbReference>
<evidence type="ECO:0000256" key="7">
    <source>
        <dbReference type="ARBA" id="ARBA00022692"/>
    </source>
</evidence>
<evidence type="ECO:0008006" key="19">
    <source>
        <dbReference type="Google" id="ProtNLM"/>
    </source>
</evidence>
<dbReference type="InterPro" id="IPR001996">
    <property type="entry name" value="PTS_IIB_1"/>
</dbReference>
<dbReference type="NCBIfam" id="TIGR00830">
    <property type="entry name" value="PTBA"/>
    <property type="match status" value="1"/>
</dbReference>
<feature type="transmembrane region" description="Helical" evidence="13">
    <location>
        <begin position="400"/>
        <end position="433"/>
    </location>
</feature>
<dbReference type="FunFam" id="3.30.1360.60:FF:000001">
    <property type="entry name" value="PTS system glucose-specific IIBC component PtsG"/>
    <property type="match status" value="1"/>
</dbReference>
<feature type="domain" description="PTS EIIB type-1" evidence="15">
    <location>
        <begin position="4"/>
        <end position="87"/>
    </location>
</feature>
<dbReference type="Pfam" id="PF02378">
    <property type="entry name" value="PTS_EIIC"/>
    <property type="match status" value="1"/>
</dbReference>
<dbReference type="eggNOG" id="COG1263">
    <property type="taxonomic scope" value="Bacteria"/>
</dbReference>
<dbReference type="PROSITE" id="PS00371">
    <property type="entry name" value="PTS_EIIA_TYPE_1_HIS"/>
    <property type="match status" value="1"/>
</dbReference>
<dbReference type="Gene3D" id="3.30.1360.60">
    <property type="entry name" value="Glucose permease domain IIB"/>
    <property type="match status" value="1"/>
</dbReference>
<dbReference type="GO" id="GO:0015771">
    <property type="term" value="P:trehalose transport"/>
    <property type="evidence" value="ECO:0007669"/>
    <property type="project" value="TreeGrafter"/>
</dbReference>
<feature type="transmembrane region" description="Helical" evidence="13">
    <location>
        <begin position="256"/>
        <end position="286"/>
    </location>
</feature>
<protein>
    <recommendedName>
        <fullName evidence="19">PTS system protein</fullName>
    </recommendedName>
</protein>
<evidence type="ECO:0000256" key="4">
    <source>
        <dbReference type="ARBA" id="ARBA00022597"/>
    </source>
</evidence>
<proteinExistence type="predicted"/>
<comment type="caution">
    <text evidence="17">The sequence shown here is derived from an EMBL/GenBank/DDBJ whole genome shotgun (WGS) entry which is preliminary data.</text>
</comment>
<keyword evidence="9 13" id="KW-1133">Transmembrane helix</keyword>
<keyword evidence="10 13" id="KW-0472">Membrane</keyword>
<name>G5GFZ0_9FIRM</name>
<feature type="domain" description="PTS EIIC type-1" evidence="16">
    <location>
        <begin position="111"/>
        <end position="477"/>
    </location>
</feature>
<keyword evidence="2" id="KW-0813">Transport</keyword>
<feature type="transmembrane region" description="Helical" evidence="13">
    <location>
        <begin position="108"/>
        <end position="130"/>
    </location>
</feature>
<dbReference type="STRING" id="679200.HMPREF9333_00479"/>
<dbReference type="eggNOG" id="COG1264">
    <property type="taxonomic scope" value="Bacteria"/>
</dbReference>
<dbReference type="CDD" id="cd00212">
    <property type="entry name" value="PTS_IIB_glc"/>
    <property type="match status" value="1"/>
</dbReference>
<dbReference type="InterPro" id="IPR003352">
    <property type="entry name" value="PTS_EIIC"/>
</dbReference>
<evidence type="ECO:0000256" key="3">
    <source>
        <dbReference type="ARBA" id="ARBA00022475"/>
    </source>
</evidence>
<dbReference type="GO" id="GO:0090589">
    <property type="term" value="F:protein-phosphocysteine-trehalose phosphotransferase system transporter activity"/>
    <property type="evidence" value="ECO:0007669"/>
    <property type="project" value="TreeGrafter"/>
</dbReference>
<sequence length="670" mass="71688">MDYRQAAKGVLEGIGGKDNIVSAAHCATRLRLVIADNTKSNKEALEEVEGVKGVFEASGQLQIIFGTGIVNKVYEEFASLTGISAATKEDVKQAAAAKTNMFQQTIKTLGDIFVPIIPAIVASGLLMGIMNTLDYLIKTYGWNIDTSSSLYVYANMFSNTAYTFLPILIGFSAAKVFGGNPFLGAVMGMIMIHPSLTNAWDVASIIDKGGIIPKQSVFFGLWQVESVGYQGHVIPIMISVWVMSEIEKRLHKVVPAAIDLFVTPLVSIFAAGYLALAAIGPVFVFVENGILEKVQQLITIPFGIGSFIMGIFYAPTVVMGIHHMYTIIDLGQIDKFGFTYWLPLASACNIAQGAACLAVGVKTSDKKLKGLSFPSSLSAFLGITEPAIFGVNLRYFRPFIAGCIGGACGAMYASIVGLGATATGVTGIFGILLCLHAPLSYIIMFAISMGVAFAVSWMITPASLIDKNKKEASDTNNTYAAHTAVKNVQSTEGTDIPEKSDVQKIENEDNNTKDENTADSVSEIGSPLKGKIVSMEETNDQTFIAGILGKGIAIIPEEGIVTAPDDGTVVALMGHAVGFKLKNGVELIVHVGINTVNLNGKHYEAKVSMGDTFKKGDELLKFDIEAIKKEGYPIITPVIITNSFEYADIKTAPQGQIEFGDNIFELIKQA</sequence>
<keyword evidence="7 13" id="KW-0812">Transmembrane</keyword>
<gene>
    <name evidence="17" type="ORF">HMPREF9333_00479</name>
</gene>
<accession>G5GFZ0</accession>
<feature type="compositionally biased region" description="Basic and acidic residues" evidence="12">
    <location>
        <begin position="496"/>
        <end position="516"/>
    </location>
</feature>
<feature type="transmembrane region" description="Helical" evidence="13">
    <location>
        <begin position="439"/>
        <end position="460"/>
    </location>
</feature>
<evidence type="ECO:0000256" key="2">
    <source>
        <dbReference type="ARBA" id="ARBA00022448"/>
    </source>
</evidence>
<evidence type="ECO:0000256" key="1">
    <source>
        <dbReference type="ARBA" id="ARBA00004651"/>
    </source>
</evidence>
<feature type="transmembrane region" description="Helical" evidence="13">
    <location>
        <begin position="298"/>
        <end position="319"/>
    </location>
</feature>
<dbReference type="RefSeq" id="WP_005539553.1">
    <property type="nucleotide sequence ID" value="NZ_JH378829.1"/>
</dbReference>
<dbReference type="PROSITE" id="PS51098">
    <property type="entry name" value="PTS_EIIB_TYPE_1"/>
    <property type="match status" value="1"/>
</dbReference>
<dbReference type="OrthoDB" id="92465at2"/>
<dbReference type="Pfam" id="PF00367">
    <property type="entry name" value="PTS_EIIB"/>
    <property type="match status" value="1"/>
</dbReference>
<dbReference type="InterPro" id="IPR013013">
    <property type="entry name" value="PTS_EIIC_1"/>
</dbReference>
<dbReference type="Gene3D" id="2.70.70.10">
    <property type="entry name" value="Glucose Permease (Domain IIA)"/>
    <property type="match status" value="1"/>
</dbReference>
<feature type="domain" description="PTS EIIA type-1" evidence="14">
    <location>
        <begin position="540"/>
        <end position="642"/>
    </location>
</feature>
<keyword evidence="18" id="KW-1185">Reference proteome</keyword>
<evidence type="ECO:0000256" key="13">
    <source>
        <dbReference type="SAM" id="Phobius"/>
    </source>
</evidence>
<evidence type="ECO:0000313" key="17">
    <source>
        <dbReference type="EMBL" id="EHI56414.1"/>
    </source>
</evidence>
<dbReference type="GO" id="GO:0009401">
    <property type="term" value="P:phosphoenolpyruvate-dependent sugar phosphotransferase system"/>
    <property type="evidence" value="ECO:0007669"/>
    <property type="project" value="UniProtKB-KW"/>
</dbReference>
<dbReference type="SUPFAM" id="SSF55604">
    <property type="entry name" value="Glucose permease domain IIB"/>
    <property type="match status" value="1"/>
</dbReference>
<evidence type="ECO:0000259" key="14">
    <source>
        <dbReference type="PROSITE" id="PS51093"/>
    </source>
</evidence>
<evidence type="ECO:0000256" key="9">
    <source>
        <dbReference type="ARBA" id="ARBA00022989"/>
    </source>
</evidence>
<organism evidence="17 18">
    <name type="scientific">Johnsonella ignava ATCC 51276</name>
    <dbReference type="NCBI Taxonomy" id="679200"/>
    <lineage>
        <taxon>Bacteria</taxon>
        <taxon>Bacillati</taxon>
        <taxon>Bacillota</taxon>
        <taxon>Clostridia</taxon>
        <taxon>Lachnospirales</taxon>
        <taxon>Lachnospiraceae</taxon>
        <taxon>Johnsonella</taxon>
    </lineage>
</organism>
<keyword evidence="4" id="KW-0762">Sugar transport</keyword>
<keyword evidence="6" id="KW-0598">Phosphotransferase system</keyword>
<dbReference type="Pfam" id="PF00358">
    <property type="entry name" value="PTS_EIIA_1"/>
    <property type="match status" value="1"/>
</dbReference>
<evidence type="ECO:0000259" key="16">
    <source>
        <dbReference type="PROSITE" id="PS51103"/>
    </source>
</evidence>
<dbReference type="AlphaFoldDB" id="G5GFZ0"/>
<dbReference type="eggNOG" id="COG2190">
    <property type="taxonomic scope" value="Bacteria"/>
</dbReference>
<comment type="subcellular location">
    <subcellularLocation>
        <location evidence="1">Cell membrane</location>
        <topology evidence="1">Multi-pass membrane protein</topology>
    </subcellularLocation>
</comment>
<evidence type="ECO:0000256" key="6">
    <source>
        <dbReference type="ARBA" id="ARBA00022683"/>
    </source>
</evidence>
<dbReference type="PROSITE" id="PS51103">
    <property type="entry name" value="PTS_EIIC_TYPE_1"/>
    <property type="match status" value="1"/>
</dbReference>
<feature type="transmembrane region" description="Helical" evidence="13">
    <location>
        <begin position="150"/>
        <end position="171"/>
    </location>
</feature>